<reference evidence="1 2" key="1">
    <citation type="submission" date="2020-08" db="EMBL/GenBank/DDBJ databases">
        <title>Genomic Encyclopedia of Type Strains, Phase IV (KMG-IV): sequencing the most valuable type-strain genomes for metagenomic binning, comparative biology and taxonomic classification.</title>
        <authorList>
            <person name="Goeker M."/>
        </authorList>
    </citation>
    <scope>NUCLEOTIDE SEQUENCE [LARGE SCALE GENOMIC DNA]</scope>
    <source>
        <strain evidence="1 2">DSM 19331</strain>
    </source>
</reference>
<organism evidence="1 2">
    <name type="scientific">Rhizobium fabae</name>
    <dbReference type="NCBI Taxonomy" id="573179"/>
    <lineage>
        <taxon>Bacteria</taxon>
        <taxon>Pseudomonadati</taxon>
        <taxon>Pseudomonadota</taxon>
        <taxon>Alphaproteobacteria</taxon>
        <taxon>Hyphomicrobiales</taxon>
        <taxon>Rhizobiaceae</taxon>
        <taxon>Rhizobium/Agrobacterium group</taxon>
        <taxon>Rhizobium</taxon>
    </lineage>
</organism>
<evidence type="ECO:0000313" key="2">
    <source>
        <dbReference type="Proteomes" id="UP000545490"/>
    </source>
</evidence>
<dbReference type="AlphaFoldDB" id="A0A7W6FMA0"/>
<name>A0A7W6FMA0_9HYPH</name>
<gene>
    <name evidence="1" type="ORF">GGQ65_006079</name>
</gene>
<dbReference type="Proteomes" id="UP000545490">
    <property type="component" value="Unassembled WGS sequence"/>
</dbReference>
<proteinExistence type="predicted"/>
<evidence type="ECO:0000313" key="1">
    <source>
        <dbReference type="EMBL" id="MBB3918739.1"/>
    </source>
</evidence>
<accession>A0A7W6FMA0</accession>
<comment type="caution">
    <text evidence="1">The sequence shown here is derived from an EMBL/GenBank/DDBJ whole genome shotgun (WGS) entry which is preliminary data.</text>
</comment>
<dbReference type="EMBL" id="JACIDG010000021">
    <property type="protein sequence ID" value="MBB3918739.1"/>
    <property type="molecule type" value="Genomic_DNA"/>
</dbReference>
<protein>
    <submittedName>
        <fullName evidence="1">Uncharacterized protein</fullName>
    </submittedName>
</protein>
<sequence>MQPAFDGVFLNHVPHGPEIIGAVVVPAGNK</sequence>